<reference evidence="2 3" key="1">
    <citation type="submission" date="2018-12" db="EMBL/GenBank/DDBJ databases">
        <authorList>
            <person name="Li F."/>
        </authorList>
    </citation>
    <scope>NUCLEOTIDE SEQUENCE [LARGE SCALE GENOMIC DNA]</scope>
    <source>
        <strain evidence="2 3">EGI 6500705</strain>
    </source>
</reference>
<evidence type="ECO:0008006" key="4">
    <source>
        <dbReference type="Google" id="ProtNLM"/>
    </source>
</evidence>
<organism evidence="2 3">
    <name type="scientific">Labedella endophytica</name>
    <dbReference type="NCBI Taxonomy" id="1523160"/>
    <lineage>
        <taxon>Bacteria</taxon>
        <taxon>Bacillati</taxon>
        <taxon>Actinomycetota</taxon>
        <taxon>Actinomycetes</taxon>
        <taxon>Micrococcales</taxon>
        <taxon>Microbacteriaceae</taxon>
        <taxon>Labedella</taxon>
    </lineage>
</organism>
<dbReference type="AlphaFoldDB" id="A0A3S0VIT3"/>
<name>A0A3S0VIT3_9MICO</name>
<evidence type="ECO:0000256" key="1">
    <source>
        <dbReference type="SAM" id="SignalP"/>
    </source>
</evidence>
<comment type="caution">
    <text evidence="2">The sequence shown here is derived from an EMBL/GenBank/DDBJ whole genome shotgun (WGS) entry which is preliminary data.</text>
</comment>
<protein>
    <recommendedName>
        <fullName evidence="4">Septum formation-related domain-containing protein</fullName>
    </recommendedName>
</protein>
<dbReference type="RefSeq" id="WP_127047067.1">
    <property type="nucleotide sequence ID" value="NZ_RZGZ01000001.1"/>
</dbReference>
<dbReference type="OrthoDB" id="5080379at2"/>
<gene>
    <name evidence="2" type="ORF">ELQ94_03230</name>
</gene>
<dbReference type="EMBL" id="RZGZ01000001">
    <property type="protein sequence ID" value="RUR03556.1"/>
    <property type="molecule type" value="Genomic_DNA"/>
</dbReference>
<evidence type="ECO:0000313" key="2">
    <source>
        <dbReference type="EMBL" id="RUR03556.1"/>
    </source>
</evidence>
<dbReference type="PROSITE" id="PS51257">
    <property type="entry name" value="PROKAR_LIPOPROTEIN"/>
    <property type="match status" value="1"/>
</dbReference>
<keyword evidence="3" id="KW-1185">Reference proteome</keyword>
<feature type="chain" id="PRO_5018561641" description="Septum formation-related domain-containing protein" evidence="1">
    <location>
        <begin position="38"/>
        <end position="260"/>
    </location>
</feature>
<accession>A0A3S0VIT3</accession>
<proteinExistence type="predicted"/>
<feature type="signal peptide" evidence="1">
    <location>
        <begin position="1"/>
        <end position="37"/>
    </location>
</feature>
<evidence type="ECO:0000313" key="3">
    <source>
        <dbReference type="Proteomes" id="UP000274909"/>
    </source>
</evidence>
<dbReference type="Proteomes" id="UP000274909">
    <property type="component" value="Unassembled WGS sequence"/>
</dbReference>
<keyword evidence="1" id="KW-0732">Signal</keyword>
<sequence>MAVGTQRNIGRRAGLVPLAFAIVAASLTGCVAGTSSATPGSATATPEPSATPTVVVGEPITGTGPIDGAPLAAPAGTQSVTIAFECAGDIRFSVELTNDMTGGMLVGDCGSTNEMTWPLPSGSGSGLFVYLPDDIDWVATPTFSSAPFVYDDALTEDCAAFADAESALMNADQGYTLYDAFEEDEWTSRVDGAVADLTALAETASPSIAEAIATVAAEASAPDRTVGMALTDEAHTAADTVSAECNRNQTPIILSGEFGG</sequence>